<keyword evidence="5" id="KW-0716">Sensory transduction</keyword>
<dbReference type="InterPro" id="IPR004089">
    <property type="entry name" value="MCPsignal_dom"/>
</dbReference>
<dbReference type="SMART" id="SM00283">
    <property type="entry name" value="MA"/>
    <property type="match status" value="1"/>
</dbReference>
<feature type="transmembrane region" description="Helical" evidence="16">
    <location>
        <begin position="6"/>
        <end position="26"/>
    </location>
</feature>
<dbReference type="SUPFAM" id="SSF55785">
    <property type="entry name" value="PYP-like sensor domain (PAS domain)"/>
    <property type="match status" value="1"/>
</dbReference>
<evidence type="ECO:0000313" key="21">
    <source>
        <dbReference type="Proteomes" id="UP000008315"/>
    </source>
</evidence>
<keyword evidence="10 20" id="KW-0675">Receptor</keyword>
<evidence type="ECO:0000256" key="6">
    <source>
        <dbReference type="ARBA" id="ARBA00022692"/>
    </source>
</evidence>
<evidence type="ECO:0000256" key="15">
    <source>
        <dbReference type="SAM" id="Coils"/>
    </source>
</evidence>
<keyword evidence="7 16" id="KW-1133">Transmembrane helix</keyword>
<keyword evidence="8" id="KW-0157">Chromophore</keyword>
<evidence type="ECO:0000256" key="7">
    <source>
        <dbReference type="ARBA" id="ARBA00022989"/>
    </source>
</evidence>
<gene>
    <name evidence="20" type="ordered locus">MEALZ_1673</name>
</gene>
<evidence type="ECO:0000256" key="14">
    <source>
        <dbReference type="PROSITE-ProRule" id="PRU00284"/>
    </source>
</evidence>
<dbReference type="InterPro" id="IPR012130">
    <property type="entry name" value="PYP"/>
</dbReference>
<dbReference type="PROSITE" id="PS50112">
    <property type="entry name" value="PAS"/>
    <property type="match status" value="1"/>
</dbReference>
<dbReference type="GO" id="GO:0007602">
    <property type="term" value="P:phototransduction"/>
    <property type="evidence" value="ECO:0007669"/>
    <property type="project" value="UniProtKB-UniRule"/>
</dbReference>
<accession>G4T070</accession>
<proteinExistence type="inferred from homology"/>
<comment type="similarity">
    <text evidence="2">Belongs to the photoactive yellow protein family.</text>
</comment>
<evidence type="ECO:0000256" key="9">
    <source>
        <dbReference type="ARBA" id="ARBA00023136"/>
    </source>
</evidence>
<dbReference type="FunFam" id="1.10.287.950:FF:000001">
    <property type="entry name" value="Methyl-accepting chemotaxis sensory transducer"/>
    <property type="match status" value="1"/>
</dbReference>
<comment type="subcellular location">
    <subcellularLocation>
        <location evidence="1">Membrane</location>
        <topology evidence="1">Multi-pass membrane protein</topology>
    </subcellularLocation>
</comment>
<protein>
    <recommendedName>
        <fullName evidence="3 13">Photoactive yellow protein</fullName>
    </recommendedName>
</protein>
<feature type="domain" description="HAMP" evidence="19">
    <location>
        <begin position="47"/>
        <end position="79"/>
    </location>
</feature>
<dbReference type="GO" id="GO:0006355">
    <property type="term" value="P:regulation of DNA-templated transcription"/>
    <property type="evidence" value="ECO:0007669"/>
    <property type="project" value="InterPro"/>
</dbReference>
<feature type="domain" description="Methyl-accepting transducer" evidence="17">
    <location>
        <begin position="84"/>
        <end position="320"/>
    </location>
</feature>
<dbReference type="PANTHER" id="PTHR32089">
    <property type="entry name" value="METHYL-ACCEPTING CHEMOTAXIS PROTEIN MCPB"/>
    <property type="match status" value="1"/>
</dbReference>
<sequence length="485" mass="53490">MQIAYIFLGILIAFIALVVIMLNILLEKNLAAPIKKGISRLENMQKDLNIRFEYPNEDELGNLFSAFNDYSSQLHQIIEEVARTSDDLNVAVEQFAGNTHQSIGLAHSQQQETDQVVKASAQMTVSSNETAEHAEATQKVASDAKEQTKMGLQVVNETMSSIGMLANQMESMQSAVSRLDQGSHNIGDVIDTIAKIADQTNLLALNAAIEAARAGEHGRGFAVVADEVRKLAFDTQEATQQIHAIIADLQESAQAVTGAIEQGTTQAHNCVEQANKAGESLHTIDHRVDSVYDMGKQIALAARDQNSVATDISQSMLRINELAEANAQAMNQNQEVSQALSQRAQKLEKLVSNFKTNTLSSSIVEFGRDDIESAMRKMSSEELDSIAFGAIELDKNGRILRYNSAEGDITGRNPKEVIGRNFFTEVAPCTDTPLFKGEFDKGARMGFLNKKFEYTFDYNMRPTKVKVHMKKSLSGDTYWIFVKRV</sequence>
<evidence type="ECO:0000256" key="3">
    <source>
        <dbReference type="ARBA" id="ARBA00019243"/>
    </source>
</evidence>
<dbReference type="HOGENOM" id="CLU_000445_107_18_6"/>
<dbReference type="AlphaFoldDB" id="G4T070"/>
<evidence type="ECO:0000256" key="10">
    <source>
        <dbReference type="ARBA" id="ARBA00023170"/>
    </source>
</evidence>
<evidence type="ECO:0000256" key="5">
    <source>
        <dbReference type="ARBA" id="ARBA00022606"/>
    </source>
</evidence>
<dbReference type="STRING" id="1091494.MEALZ_1673"/>
<evidence type="ECO:0000259" key="19">
    <source>
        <dbReference type="PROSITE" id="PS50885"/>
    </source>
</evidence>
<evidence type="ECO:0000313" key="20">
    <source>
        <dbReference type="EMBL" id="CCE23360.1"/>
    </source>
</evidence>
<dbReference type="PROSITE" id="PS50885">
    <property type="entry name" value="HAMP"/>
    <property type="match status" value="1"/>
</dbReference>
<reference evidence="21" key="1">
    <citation type="journal article" date="2012" name="J. Bacteriol.">
        <title>Genome sequence of the haloalkaliphilic methanotrophic bacterium Methylomicrobium alcaliphilum 20Z.</title>
        <authorList>
            <person name="Vuilleumier S."/>
            <person name="Khmelenina V.N."/>
            <person name="Bringel F."/>
            <person name="Reshetnikov A.S."/>
            <person name="Lajus A."/>
            <person name="Mangenot S."/>
            <person name="Rouy Z."/>
            <person name="Op den Camp H.J."/>
            <person name="Jetten M.S."/>
            <person name="Dispirito A.A."/>
            <person name="Dunfield P."/>
            <person name="Klotz M.G."/>
            <person name="Semrau J.D."/>
            <person name="Stein L.Y."/>
            <person name="Barbe V."/>
            <person name="Medigue C."/>
            <person name="Trotsenko Y.A."/>
            <person name="Kalyuzhnaya M.G."/>
        </authorList>
    </citation>
    <scope>NUCLEOTIDE SEQUENCE [LARGE SCALE GENOMIC DNA]</scope>
    <source>
        <strain evidence="21">DSM 19304 / NCIMB 14124 / VKM B-2133 / 20Z</strain>
    </source>
</reference>
<dbReference type="PATRIC" id="fig|271065.3.peg.1715"/>
<keyword evidence="21" id="KW-1185">Reference proteome</keyword>
<comment type="similarity">
    <text evidence="12">Belongs to the methyl-accepting chemotaxis (MCP) protein family.</text>
</comment>
<organism evidence="20 21">
    <name type="scientific">Methylotuvimicrobium alcaliphilum (strain DSM 19304 / NCIMB 14124 / VKM B-2133 / 20Z)</name>
    <name type="common">Methylomicrobium alcaliphilum</name>
    <dbReference type="NCBI Taxonomy" id="1091494"/>
    <lineage>
        <taxon>Bacteria</taxon>
        <taxon>Pseudomonadati</taxon>
        <taxon>Pseudomonadota</taxon>
        <taxon>Gammaproteobacteria</taxon>
        <taxon>Methylococcales</taxon>
        <taxon>Methylococcaceae</taxon>
        <taxon>Methylotuvimicrobium</taxon>
    </lineage>
</organism>
<dbReference type="EMBL" id="FO082060">
    <property type="protein sequence ID" value="CCE23360.1"/>
    <property type="molecule type" value="Genomic_DNA"/>
</dbReference>
<dbReference type="InterPro" id="IPR035965">
    <property type="entry name" value="PAS-like_dom_sf"/>
</dbReference>
<dbReference type="InterPro" id="IPR013767">
    <property type="entry name" value="PAS_fold"/>
</dbReference>
<name>G4T070_META2</name>
<feature type="coiled-coil region" evidence="15">
    <location>
        <begin position="319"/>
        <end position="357"/>
    </location>
</feature>
<dbReference type="SUPFAM" id="SSF58104">
    <property type="entry name" value="Methyl-accepting chemotaxis protein (MCP) signaling domain"/>
    <property type="match status" value="1"/>
</dbReference>
<dbReference type="Gene3D" id="3.30.450.20">
    <property type="entry name" value="PAS domain"/>
    <property type="match status" value="1"/>
</dbReference>
<dbReference type="PANTHER" id="PTHR32089:SF119">
    <property type="entry name" value="METHYL-ACCEPTING CHEMOTAXIS PROTEIN CTPL"/>
    <property type="match status" value="1"/>
</dbReference>
<keyword evidence="4" id="KW-0600">Photoreceptor protein</keyword>
<dbReference type="GO" id="GO:0006935">
    <property type="term" value="P:chemotaxis"/>
    <property type="evidence" value="ECO:0007669"/>
    <property type="project" value="UniProtKB-ARBA"/>
</dbReference>
<evidence type="ECO:0000259" key="18">
    <source>
        <dbReference type="PROSITE" id="PS50112"/>
    </source>
</evidence>
<dbReference type="InterPro" id="IPR003660">
    <property type="entry name" value="HAMP_dom"/>
</dbReference>
<keyword evidence="11 14" id="KW-0807">Transducer</keyword>
<evidence type="ECO:0000256" key="16">
    <source>
        <dbReference type="SAM" id="Phobius"/>
    </source>
</evidence>
<dbReference type="Gene3D" id="1.10.287.950">
    <property type="entry name" value="Methyl-accepting chemotaxis protein"/>
    <property type="match status" value="1"/>
</dbReference>
<evidence type="ECO:0000259" key="17">
    <source>
        <dbReference type="PROSITE" id="PS50111"/>
    </source>
</evidence>
<keyword evidence="6 16" id="KW-0812">Transmembrane</keyword>
<dbReference type="GO" id="GO:0009881">
    <property type="term" value="F:photoreceptor activity"/>
    <property type="evidence" value="ECO:0007669"/>
    <property type="project" value="UniProtKB-UniRule"/>
</dbReference>
<dbReference type="CDD" id="cd11386">
    <property type="entry name" value="MCP_signal"/>
    <property type="match status" value="1"/>
</dbReference>
<dbReference type="Proteomes" id="UP000008315">
    <property type="component" value="Chromosome"/>
</dbReference>
<evidence type="ECO:0000256" key="4">
    <source>
        <dbReference type="ARBA" id="ARBA00022543"/>
    </source>
</evidence>
<evidence type="ECO:0000256" key="13">
    <source>
        <dbReference type="NCBIfam" id="TIGR02373"/>
    </source>
</evidence>
<dbReference type="RefSeq" id="WP_014148153.1">
    <property type="nucleotide sequence ID" value="NC_016112.1"/>
</dbReference>
<dbReference type="PROSITE" id="PS50111">
    <property type="entry name" value="CHEMOTAXIS_TRANSDUC_2"/>
    <property type="match status" value="1"/>
</dbReference>
<dbReference type="InterPro" id="IPR000014">
    <property type="entry name" value="PAS"/>
</dbReference>
<evidence type="ECO:0000256" key="8">
    <source>
        <dbReference type="ARBA" id="ARBA00022991"/>
    </source>
</evidence>
<evidence type="ECO:0000256" key="11">
    <source>
        <dbReference type="ARBA" id="ARBA00023224"/>
    </source>
</evidence>
<dbReference type="Pfam" id="PF00015">
    <property type="entry name" value="MCPsignal"/>
    <property type="match status" value="1"/>
</dbReference>
<dbReference type="NCBIfam" id="TIGR02373">
    <property type="entry name" value="photo_yellow"/>
    <property type="match status" value="1"/>
</dbReference>
<dbReference type="GO" id="GO:0016020">
    <property type="term" value="C:membrane"/>
    <property type="evidence" value="ECO:0007669"/>
    <property type="project" value="UniProtKB-SubCell"/>
</dbReference>
<dbReference type="CDD" id="cd00130">
    <property type="entry name" value="PAS"/>
    <property type="match status" value="1"/>
</dbReference>
<evidence type="ECO:0000256" key="12">
    <source>
        <dbReference type="ARBA" id="ARBA00029447"/>
    </source>
</evidence>
<keyword evidence="15" id="KW-0175">Coiled coil</keyword>
<dbReference type="Pfam" id="PF00989">
    <property type="entry name" value="PAS"/>
    <property type="match status" value="1"/>
</dbReference>
<keyword evidence="9 16" id="KW-0472">Membrane</keyword>
<evidence type="ECO:0000256" key="2">
    <source>
        <dbReference type="ARBA" id="ARBA00009132"/>
    </source>
</evidence>
<feature type="domain" description="PAS" evidence="18">
    <location>
        <begin position="375"/>
        <end position="426"/>
    </location>
</feature>
<dbReference type="KEGG" id="mah:MEALZ_1673"/>
<evidence type="ECO:0000256" key="1">
    <source>
        <dbReference type="ARBA" id="ARBA00004141"/>
    </source>
</evidence>